<accession>A0A1H3HSY0</accession>
<reference evidence="11" key="1">
    <citation type="submission" date="2016-10" db="EMBL/GenBank/DDBJ databases">
        <authorList>
            <person name="Varghese N."/>
            <person name="Submissions S."/>
        </authorList>
    </citation>
    <scope>NUCLEOTIDE SEQUENCE [LARGE SCALE GENOMIC DNA]</scope>
    <source>
        <strain evidence="11">SP</strain>
    </source>
</reference>
<dbReference type="FunFam" id="3.20.20.140:FF:000174">
    <property type="entry name" value="Dihydropyrimidinase-related protein 2"/>
    <property type="match status" value="1"/>
</dbReference>
<name>A0A1H3HSY0_9BACI</name>
<dbReference type="Gene3D" id="3.20.20.140">
    <property type="entry name" value="Metal-dependent hydrolases"/>
    <property type="match status" value="1"/>
</dbReference>
<dbReference type="OrthoDB" id="9765462at2"/>
<evidence type="ECO:0000256" key="8">
    <source>
        <dbReference type="ARBA" id="ARBA00022833"/>
    </source>
</evidence>
<keyword evidence="6" id="KW-0479">Metal-binding</keyword>
<dbReference type="GO" id="GO:0000256">
    <property type="term" value="P:allantoin catabolic process"/>
    <property type="evidence" value="ECO:0007669"/>
    <property type="project" value="InterPro"/>
</dbReference>
<evidence type="ECO:0000256" key="1">
    <source>
        <dbReference type="ARBA" id="ARBA00001947"/>
    </source>
</evidence>
<dbReference type="NCBIfam" id="TIGR03178">
    <property type="entry name" value="allantoinase"/>
    <property type="match status" value="1"/>
</dbReference>
<keyword evidence="8" id="KW-0862">Zinc</keyword>
<gene>
    <name evidence="10" type="ORF">SAMN05421736_101598</name>
</gene>
<dbReference type="AlphaFoldDB" id="A0A1H3HSY0"/>
<evidence type="ECO:0000256" key="7">
    <source>
        <dbReference type="ARBA" id="ARBA00022801"/>
    </source>
</evidence>
<dbReference type="InterPro" id="IPR032466">
    <property type="entry name" value="Metal_Hydrolase"/>
</dbReference>
<evidence type="ECO:0000259" key="9">
    <source>
        <dbReference type="Pfam" id="PF01979"/>
    </source>
</evidence>
<keyword evidence="7" id="KW-0378">Hydrolase</keyword>
<dbReference type="SUPFAM" id="SSF51338">
    <property type="entry name" value="Composite domain of metallo-dependent hydrolases"/>
    <property type="match status" value="1"/>
</dbReference>
<dbReference type="GO" id="GO:0006145">
    <property type="term" value="P:purine nucleobase catabolic process"/>
    <property type="evidence" value="ECO:0007669"/>
    <property type="project" value="TreeGrafter"/>
</dbReference>
<dbReference type="PANTHER" id="PTHR43668:SF4">
    <property type="entry name" value="ALLANTOINASE"/>
    <property type="match status" value="1"/>
</dbReference>
<dbReference type="SUPFAM" id="SSF51556">
    <property type="entry name" value="Metallo-dependent hydrolases"/>
    <property type="match status" value="1"/>
</dbReference>
<dbReference type="EMBL" id="FNPI01000001">
    <property type="protein sequence ID" value="SDY18335.1"/>
    <property type="molecule type" value="Genomic_DNA"/>
</dbReference>
<dbReference type="GO" id="GO:0008270">
    <property type="term" value="F:zinc ion binding"/>
    <property type="evidence" value="ECO:0007669"/>
    <property type="project" value="InterPro"/>
</dbReference>
<dbReference type="GO" id="GO:0005737">
    <property type="term" value="C:cytoplasm"/>
    <property type="evidence" value="ECO:0007669"/>
    <property type="project" value="TreeGrafter"/>
</dbReference>
<dbReference type="InterPro" id="IPR050138">
    <property type="entry name" value="DHOase/Allantoinase_Hydrolase"/>
</dbReference>
<dbReference type="GO" id="GO:0050897">
    <property type="term" value="F:cobalt ion binding"/>
    <property type="evidence" value="ECO:0007669"/>
    <property type="project" value="InterPro"/>
</dbReference>
<dbReference type="InterPro" id="IPR002195">
    <property type="entry name" value="Dihydroorotase_CS"/>
</dbReference>
<protein>
    <submittedName>
        <fullName evidence="10">Allantoinase</fullName>
    </submittedName>
</protein>
<dbReference type="GO" id="GO:0004038">
    <property type="term" value="F:allantoinase activity"/>
    <property type="evidence" value="ECO:0007669"/>
    <property type="project" value="InterPro"/>
</dbReference>
<dbReference type="Proteomes" id="UP000198935">
    <property type="component" value="Unassembled WGS sequence"/>
</dbReference>
<sequence>MKQLLLKNGRVFIEPFFADVHLAVTNGVITGLTLHGEALDESAFEAVIDASGCYVFPGFIDAHVHFNDPGREEWEGFLTGSLAAAAGGITTVFDMPLNSLPSVVNAAVLEEKRTSVQDNSFIDYRFWGGVTADNVAREQELEEMKAAGVAGFKGFLAESGIDDFPFLRKEQWRQALLAAKKLRLVLALHAEDQALIEAKAAKLFQARRTGAEAYLASRPPEAEISAIDCALQLTAETGAAVHFVHVSTAVGAGLIHQAKQNGLDVTAEICPHYLLLDEADFKKRGAVCKCAPPLRSRMEVEALWQCIARGLADTIGSDHSPCPLSMKTAGDIWVAWGGIQGIQHGFVLFLNEAKRRGIPLEQVLPLLTSNPAKRFGLLGKKGAVSIGADGDFTIYDPASKWKVETPQLLTRHRYTPYENIETTGEIVTTIVRGNVVYQKDGGEVKLREGKEIAAGGMSSKAAER</sequence>
<comment type="similarity">
    <text evidence="3">Belongs to the metallo-dependent hydrolases superfamily. Hydantoinase/dihydropyrimidinase family.</text>
</comment>
<comment type="similarity">
    <text evidence="4">Belongs to the metallo-dependent hydrolases superfamily. DHOase family. Class I DHOase subfamily.</text>
</comment>
<evidence type="ECO:0000256" key="5">
    <source>
        <dbReference type="ARBA" id="ARBA00011881"/>
    </source>
</evidence>
<comment type="function">
    <text evidence="2">Catalyzes the reversible cyclization of carbamoyl aspartate to dihydroorotate.</text>
</comment>
<organism evidence="10 11">
    <name type="scientific">Evansella caseinilytica</name>
    <dbReference type="NCBI Taxonomy" id="1503961"/>
    <lineage>
        <taxon>Bacteria</taxon>
        <taxon>Bacillati</taxon>
        <taxon>Bacillota</taxon>
        <taxon>Bacilli</taxon>
        <taxon>Bacillales</taxon>
        <taxon>Bacillaceae</taxon>
        <taxon>Evansella</taxon>
    </lineage>
</organism>
<proteinExistence type="inferred from homology"/>
<evidence type="ECO:0000256" key="3">
    <source>
        <dbReference type="ARBA" id="ARBA00008829"/>
    </source>
</evidence>
<dbReference type="STRING" id="1503961.SAMN05421736_101598"/>
<dbReference type="InterPro" id="IPR006680">
    <property type="entry name" value="Amidohydro-rel"/>
</dbReference>
<evidence type="ECO:0000256" key="2">
    <source>
        <dbReference type="ARBA" id="ARBA00002368"/>
    </source>
</evidence>
<feature type="domain" description="Amidohydrolase-related" evidence="9">
    <location>
        <begin position="54"/>
        <end position="436"/>
    </location>
</feature>
<evidence type="ECO:0000256" key="4">
    <source>
        <dbReference type="ARBA" id="ARBA00010286"/>
    </source>
</evidence>
<evidence type="ECO:0000313" key="11">
    <source>
        <dbReference type="Proteomes" id="UP000198935"/>
    </source>
</evidence>
<dbReference type="PROSITE" id="PS00482">
    <property type="entry name" value="DIHYDROOROTASE_1"/>
    <property type="match status" value="1"/>
</dbReference>
<evidence type="ECO:0000256" key="6">
    <source>
        <dbReference type="ARBA" id="ARBA00022723"/>
    </source>
</evidence>
<evidence type="ECO:0000313" key="10">
    <source>
        <dbReference type="EMBL" id="SDY18335.1"/>
    </source>
</evidence>
<dbReference type="NCBIfam" id="TIGR00857">
    <property type="entry name" value="pyrC_multi"/>
    <property type="match status" value="1"/>
</dbReference>
<dbReference type="Pfam" id="PF01979">
    <property type="entry name" value="Amidohydro_1"/>
    <property type="match status" value="1"/>
</dbReference>
<comment type="subunit">
    <text evidence="5">Homotetramer.</text>
</comment>
<dbReference type="InterPro" id="IPR011059">
    <property type="entry name" value="Metal-dep_hydrolase_composite"/>
</dbReference>
<comment type="cofactor">
    <cofactor evidence="1">
        <name>Zn(2+)</name>
        <dbReference type="ChEBI" id="CHEBI:29105"/>
    </cofactor>
</comment>
<dbReference type="PANTHER" id="PTHR43668">
    <property type="entry name" value="ALLANTOINASE"/>
    <property type="match status" value="1"/>
</dbReference>
<dbReference type="InterPro" id="IPR017593">
    <property type="entry name" value="Allantoinase"/>
</dbReference>
<keyword evidence="11" id="KW-1185">Reference proteome</keyword>